<dbReference type="NCBIfam" id="NF003814">
    <property type="entry name" value="PRK05406.1-3"/>
    <property type="match status" value="1"/>
</dbReference>
<reference evidence="3" key="4">
    <citation type="submission" date="2015-04" db="EMBL/GenBank/DDBJ databases">
        <title>Physiological reanalysis, assessment of diazotrophy, and genome sequences of multiple isolates of Streptomyces thermoautotrophicus.</title>
        <authorList>
            <person name="MacKellar D.C."/>
            <person name="Lieber L."/>
            <person name="Norman J."/>
            <person name="Bolger A."/>
            <person name="Tobin C."/>
            <person name="Murray J.W."/>
            <person name="Woodward J."/>
            <person name="Friesen M."/>
            <person name="Prell J."/>
        </authorList>
    </citation>
    <scope>NUCLEOTIDE SEQUENCE [LARGE SCALE GENOMIC DNA]</scope>
    <source>
        <strain evidence="3">H1</strain>
    </source>
</reference>
<keyword evidence="1" id="KW-0067">ATP-binding</keyword>
<evidence type="ECO:0000313" key="5">
    <source>
        <dbReference type="Proteomes" id="UP000070188"/>
    </source>
</evidence>
<keyword evidence="5" id="KW-1185">Reference proteome</keyword>
<dbReference type="STRING" id="1469144.LI90_3047"/>
<name>A0A132NLI4_9ACTN</name>
<dbReference type="AlphaFoldDB" id="A0A132NLI4"/>
<dbReference type="GO" id="GO:0005975">
    <property type="term" value="P:carbohydrate metabolic process"/>
    <property type="evidence" value="ECO:0007669"/>
    <property type="project" value="InterPro"/>
</dbReference>
<dbReference type="SUPFAM" id="SSF88713">
    <property type="entry name" value="Glycoside hydrolase/deacetylase"/>
    <property type="match status" value="1"/>
</dbReference>
<dbReference type="Pfam" id="PF03746">
    <property type="entry name" value="LamB_YcsF"/>
    <property type="match status" value="1"/>
</dbReference>
<keyword evidence="1" id="KW-0547">Nucleotide-binding</keyword>
<evidence type="ECO:0000313" key="3">
    <source>
        <dbReference type="EMBL" id="KWX02011.1"/>
    </source>
</evidence>
<protein>
    <recommendedName>
        <fullName evidence="1">5-oxoprolinase subunit A</fullName>
        <shortName evidence="1">5-OPase subunit A</shortName>
        <ecNumber evidence="1">3.5.2.9</ecNumber>
    </recommendedName>
    <alternativeName>
        <fullName evidence="1">5-oxoprolinase (ATP-hydrolyzing) subunit A</fullName>
    </alternativeName>
</protein>
<dbReference type="PANTHER" id="PTHR30292:SF0">
    <property type="entry name" value="5-OXOPROLINASE SUBUNIT A"/>
    <property type="match status" value="1"/>
</dbReference>
<dbReference type="InterPro" id="IPR005501">
    <property type="entry name" value="LamB/YcsF/PxpA-like"/>
</dbReference>
<comment type="caution">
    <text evidence="4">The sequence shown here is derived from an EMBL/GenBank/DDBJ whole genome shotgun (WGS) entry which is preliminary data.</text>
</comment>
<keyword evidence="1" id="KW-0378">Hydrolase</keyword>
<evidence type="ECO:0000313" key="2">
    <source>
        <dbReference type="EMBL" id="KWX00061.1"/>
    </source>
</evidence>
<dbReference type="Proteomes" id="UP000070659">
    <property type="component" value="Unassembled WGS sequence"/>
</dbReference>
<comment type="function">
    <text evidence="1">Catalyzes the cleavage of 5-oxoproline to form L-glutamate coupled to the hydrolysis of ATP to ADP and inorganic phosphate.</text>
</comment>
<dbReference type="EMBL" id="JYIK01000411">
    <property type="protein sequence ID" value="KWX10562.1"/>
    <property type="molecule type" value="Genomic_DNA"/>
</dbReference>
<dbReference type="EMBL" id="LAXD01000001">
    <property type="protein sequence ID" value="KWX02011.1"/>
    <property type="molecule type" value="Genomic_DNA"/>
</dbReference>
<organism evidence="4 6">
    <name type="scientific">Carbonactinospora thermoautotrophica</name>
    <dbReference type="NCBI Taxonomy" id="1469144"/>
    <lineage>
        <taxon>Bacteria</taxon>
        <taxon>Bacillati</taxon>
        <taxon>Actinomycetota</taxon>
        <taxon>Actinomycetes</taxon>
        <taxon>Kitasatosporales</taxon>
        <taxon>Carbonactinosporaceae</taxon>
        <taxon>Carbonactinospora</taxon>
    </lineage>
</organism>
<reference evidence="5" key="3">
    <citation type="submission" date="2015-04" db="EMBL/GenBank/DDBJ databases">
        <title>Physiological reanalysis, assessment of diazotrophy, and genome sequences of multiple isolates of Streptomyces thermoautotrophicus.</title>
        <authorList>
            <person name="MacKellar D.C."/>
            <person name="Lieber L."/>
            <person name="Norman J."/>
            <person name="Bolger A."/>
            <person name="Tobin C."/>
            <person name="Murray J.W."/>
            <person name="Chang R."/>
            <person name="Ford T."/>
            <person name="Nguyen P.Q."/>
            <person name="Woodward J."/>
            <person name="Permingeat H."/>
            <person name="Joshi N.S."/>
            <person name="Silver P.A."/>
            <person name="Usadel B."/>
            <person name="Rutherford A.W."/>
            <person name="Friesen M."/>
            <person name="Prell J."/>
        </authorList>
    </citation>
    <scope>NUCLEOTIDE SEQUENCE [LARGE SCALE GENOMIC DNA]</scope>
    <source>
        <strain evidence="5">H1</strain>
    </source>
</reference>
<comment type="similarity">
    <text evidence="1">Belongs to the LamB/PxpA family.</text>
</comment>
<evidence type="ECO:0000313" key="6">
    <source>
        <dbReference type="Proteomes" id="UP000070598"/>
    </source>
</evidence>
<dbReference type="Proteomes" id="UP000070598">
    <property type="component" value="Unassembled WGS sequence"/>
</dbReference>
<proteinExistence type="inferred from homology"/>
<dbReference type="GO" id="GO:0017168">
    <property type="term" value="F:5-oxoprolinase (ATP-hydrolyzing) activity"/>
    <property type="evidence" value="ECO:0007669"/>
    <property type="project" value="UniProtKB-UniRule"/>
</dbReference>
<dbReference type="Gene3D" id="3.20.20.370">
    <property type="entry name" value="Glycoside hydrolase/deacetylase"/>
    <property type="match status" value="1"/>
</dbReference>
<gene>
    <name evidence="1" type="primary">pxpA</name>
    <name evidence="3" type="ORF">LI90_3047</name>
    <name evidence="2" type="ORF">TH66_14020</name>
    <name evidence="4" type="ORF">TR74_02875</name>
</gene>
<evidence type="ECO:0000313" key="4">
    <source>
        <dbReference type="EMBL" id="KWX10562.1"/>
    </source>
</evidence>
<dbReference type="GO" id="GO:0005524">
    <property type="term" value="F:ATP binding"/>
    <property type="evidence" value="ECO:0007669"/>
    <property type="project" value="UniProtKB-UniRule"/>
</dbReference>
<dbReference type="CDD" id="cd10787">
    <property type="entry name" value="LamB_YcsF_like"/>
    <property type="match status" value="1"/>
</dbReference>
<evidence type="ECO:0000313" key="7">
    <source>
        <dbReference type="Proteomes" id="UP000070659"/>
    </source>
</evidence>
<evidence type="ECO:0000256" key="1">
    <source>
        <dbReference type="HAMAP-Rule" id="MF_00691"/>
    </source>
</evidence>
<dbReference type="EC" id="3.5.2.9" evidence="1"/>
<comment type="subunit">
    <text evidence="1">Forms a complex composed of PxpA, PxpB and PxpC.</text>
</comment>
<sequence>MRIDLNSDLGEGFGVWRLGDDEALLDVVTSANVACGFHAGDPTVMRRVCARAVERGVVIGAQVGYRDLAGFGRRFLDVDPAELVNDVLYQIAALDGFARVAGGRVQYVKPHGALYNATVRHAGQAAAVVEAVRLYDPSLPILGLPGSELLRQAAQAGIPTVAEAFADRAYTPAGELVSRREPGAVIHDAEVVAARCVRMATTGEVEAVDGTVVKIEPRSICVHGDTPGAVAMARAVRVALTAAGVEVAAFT</sequence>
<reference evidence="6" key="2">
    <citation type="submission" date="2015-02" db="EMBL/GenBank/DDBJ databases">
        <title>Physiological reanalysis, assessment of diazotrophy, and genome sequences of multiple isolates of Streptomyces thermoautotrophicus.</title>
        <authorList>
            <person name="MacKellar D.C."/>
            <person name="Lieber L."/>
            <person name="Norman J."/>
            <person name="Bolger A."/>
            <person name="Tobin C."/>
            <person name="Murray J.W."/>
            <person name="Friesen M."/>
            <person name="Prell J."/>
        </authorList>
    </citation>
    <scope>NUCLEOTIDE SEQUENCE [LARGE SCALE GENOMIC DNA]</scope>
    <source>
        <strain evidence="6">UBT1</strain>
    </source>
</reference>
<reference evidence="4 7" key="1">
    <citation type="submission" date="2015-02" db="EMBL/GenBank/DDBJ databases">
        <title>Physiological reanalysis, assessment of diazotrophy, and genome sequences of multiple isolates of Streptomyces thermoautotrophicus.</title>
        <authorList>
            <person name="MacKellar D.C."/>
            <person name="Lieber L."/>
            <person name="Norman J."/>
            <person name="Bolger A."/>
            <person name="Tobin C."/>
            <person name="Murray J.W."/>
            <person name="Prell J."/>
        </authorList>
    </citation>
    <scope>NUCLEOTIDE SEQUENCE [LARGE SCALE GENOMIC DNA]</scope>
    <source>
        <strain evidence="4 7">UBT1</strain>
    </source>
</reference>
<accession>A0A132NLI4</accession>
<dbReference type="NCBIfam" id="NF003816">
    <property type="entry name" value="PRK05406.1-5"/>
    <property type="match status" value="1"/>
</dbReference>
<comment type="catalytic activity">
    <reaction evidence="1">
        <text>5-oxo-L-proline + ATP + 2 H2O = L-glutamate + ADP + phosphate + H(+)</text>
        <dbReference type="Rhea" id="RHEA:10348"/>
        <dbReference type="ChEBI" id="CHEBI:15377"/>
        <dbReference type="ChEBI" id="CHEBI:15378"/>
        <dbReference type="ChEBI" id="CHEBI:29985"/>
        <dbReference type="ChEBI" id="CHEBI:30616"/>
        <dbReference type="ChEBI" id="CHEBI:43474"/>
        <dbReference type="ChEBI" id="CHEBI:58402"/>
        <dbReference type="ChEBI" id="CHEBI:456216"/>
        <dbReference type="EC" id="3.5.2.9"/>
    </reaction>
</comment>
<dbReference type="HAMAP" id="MF_00691">
    <property type="entry name" value="PxpA"/>
    <property type="match status" value="1"/>
</dbReference>
<dbReference type="Proteomes" id="UP000070188">
    <property type="component" value="Unassembled WGS sequence"/>
</dbReference>
<dbReference type="InterPro" id="IPR011330">
    <property type="entry name" value="Glyco_hydro/deAcase_b/a-brl"/>
</dbReference>
<dbReference type="RefSeq" id="WP_066888828.1">
    <property type="nucleotide sequence ID" value="NZ_CP171739.1"/>
</dbReference>
<dbReference type="EMBL" id="JYIJ01000018">
    <property type="protein sequence ID" value="KWX00061.1"/>
    <property type="molecule type" value="Genomic_DNA"/>
</dbReference>
<dbReference type="PANTHER" id="PTHR30292">
    <property type="entry name" value="UNCHARACTERIZED PROTEIN YBGL-RELATED"/>
    <property type="match status" value="1"/>
</dbReference>
<dbReference type="PATRIC" id="fig|1469144.10.peg.3288"/>